<feature type="compositionally biased region" description="Basic and acidic residues" evidence="2">
    <location>
        <begin position="496"/>
        <end position="530"/>
    </location>
</feature>
<evidence type="ECO:0000256" key="1">
    <source>
        <dbReference type="SAM" id="Coils"/>
    </source>
</evidence>
<feature type="region of interest" description="Disordered" evidence="2">
    <location>
        <begin position="329"/>
        <end position="372"/>
    </location>
</feature>
<evidence type="ECO:0000256" key="2">
    <source>
        <dbReference type="SAM" id="MobiDB-lite"/>
    </source>
</evidence>
<accession>A0ABR3XZI8</accession>
<feature type="compositionally biased region" description="Basic and acidic residues" evidence="2">
    <location>
        <begin position="184"/>
        <end position="195"/>
    </location>
</feature>
<feature type="region of interest" description="Disordered" evidence="2">
    <location>
        <begin position="400"/>
        <end position="530"/>
    </location>
</feature>
<proteinExistence type="predicted"/>
<dbReference type="Proteomes" id="UP001586593">
    <property type="component" value="Unassembled WGS sequence"/>
</dbReference>
<keyword evidence="1" id="KW-0175">Coiled coil</keyword>
<organism evidence="3 4">
    <name type="scientific">Phialemonium thermophilum</name>
    <dbReference type="NCBI Taxonomy" id="223376"/>
    <lineage>
        <taxon>Eukaryota</taxon>
        <taxon>Fungi</taxon>
        <taxon>Dikarya</taxon>
        <taxon>Ascomycota</taxon>
        <taxon>Pezizomycotina</taxon>
        <taxon>Sordariomycetes</taxon>
        <taxon>Sordariomycetidae</taxon>
        <taxon>Cephalothecales</taxon>
        <taxon>Cephalothecaceae</taxon>
        <taxon>Phialemonium</taxon>
    </lineage>
</organism>
<keyword evidence="4" id="KW-1185">Reference proteome</keyword>
<comment type="caution">
    <text evidence="3">The sequence shown here is derived from an EMBL/GenBank/DDBJ whole genome shotgun (WGS) entry which is preliminary data.</text>
</comment>
<name>A0ABR3XZI8_9PEZI</name>
<feature type="region of interest" description="Disordered" evidence="2">
    <location>
        <begin position="175"/>
        <end position="195"/>
    </location>
</feature>
<dbReference type="EMBL" id="JAZHXJ010000023">
    <property type="protein sequence ID" value="KAL1881436.1"/>
    <property type="molecule type" value="Genomic_DNA"/>
</dbReference>
<reference evidence="3 4" key="1">
    <citation type="journal article" date="2024" name="Commun. Biol.">
        <title>Comparative genomic analysis of thermophilic fungi reveals convergent evolutionary adaptations and gene losses.</title>
        <authorList>
            <person name="Steindorff A.S."/>
            <person name="Aguilar-Pontes M.V."/>
            <person name="Robinson A.J."/>
            <person name="Andreopoulos B."/>
            <person name="LaButti K."/>
            <person name="Kuo A."/>
            <person name="Mondo S."/>
            <person name="Riley R."/>
            <person name="Otillar R."/>
            <person name="Haridas S."/>
            <person name="Lipzen A."/>
            <person name="Grimwood J."/>
            <person name="Schmutz J."/>
            <person name="Clum A."/>
            <person name="Reid I.D."/>
            <person name="Moisan M.C."/>
            <person name="Butler G."/>
            <person name="Nguyen T.T.M."/>
            <person name="Dewar K."/>
            <person name="Conant G."/>
            <person name="Drula E."/>
            <person name="Henrissat B."/>
            <person name="Hansel C."/>
            <person name="Singer S."/>
            <person name="Hutchinson M.I."/>
            <person name="de Vries R.P."/>
            <person name="Natvig D.O."/>
            <person name="Powell A.J."/>
            <person name="Tsang A."/>
            <person name="Grigoriev I.V."/>
        </authorList>
    </citation>
    <scope>NUCLEOTIDE SEQUENCE [LARGE SCALE GENOMIC DNA]</scope>
    <source>
        <strain evidence="3 4">ATCC 24622</strain>
    </source>
</reference>
<feature type="compositionally biased region" description="Polar residues" evidence="2">
    <location>
        <begin position="475"/>
        <end position="484"/>
    </location>
</feature>
<evidence type="ECO:0000313" key="3">
    <source>
        <dbReference type="EMBL" id="KAL1881436.1"/>
    </source>
</evidence>
<protein>
    <submittedName>
        <fullName evidence="3">Uncharacterized protein</fullName>
    </submittedName>
</protein>
<feature type="compositionally biased region" description="Basic residues" evidence="2">
    <location>
        <begin position="337"/>
        <end position="347"/>
    </location>
</feature>
<sequence>MESKTTQRYEDVHDLDLQYQESRHQFSMVVKDEEARKLRLRTVLVHDDNGTLKEQLAQKRQDIKKLTERCDMLRDQLEAANQRSRQLEKQMRLRERELSALREEMNSLNDAAQDSARILTEKLALSRELTLLKPEVEHLRSQLSHQKDVLAEKLALERQVNTLEVELANEKRAAQKAATARQQSRRDSDVEENLRNQVRDLEKELAKTRRAAQKVAQGHDTRDAAVQVELNELREKLVAAETKLAVVARNDSSVPGELDELRQKLAATEKALQTERDERAKIQVESERALAEAESRRLPLEEKLDNAKARLRETREQLKQCRADLQKAQGQAAAKKPAARRVMGKKRLASEMSADEVTIRTPDKDEGRPKRTLKRVFAPAGLGEKSTFSITPFLNKTINISDLSPKPHSSDMTAESPSRDPSQDGPSSIADQEVTAGEQNTASIPGNRIDPAATKVSVCDKKPRSRPAGKALVESSPSKQNMSLSKIRKAPSAESTLEKVMEETEKDAEQENKRLEETTRSGKTDDAAEKESLRIKATKITKSETTAIEAPAALLKATEQTNLKKKKRKLIGGGGGAVGAVVSAVAPSTLFDGEADADDAERPSLGVVKALGKANVVQSTDKPAGSKLGSTGVRKRTAVGLCAPGIRNAFAGATFSPLKRDRRGVNASFLA</sequence>
<gene>
    <name evidence="3" type="ORF">VTK73DRAFT_3954</name>
</gene>
<evidence type="ECO:0000313" key="4">
    <source>
        <dbReference type="Proteomes" id="UP001586593"/>
    </source>
</evidence>
<feature type="coiled-coil region" evidence="1">
    <location>
        <begin position="49"/>
        <end position="118"/>
    </location>
</feature>
<feature type="compositionally biased region" description="Basic and acidic residues" evidence="2">
    <location>
        <begin position="357"/>
        <end position="369"/>
    </location>
</feature>